<evidence type="ECO:0000313" key="4">
    <source>
        <dbReference type="Proteomes" id="UP001500279"/>
    </source>
</evidence>
<accession>A0ABN1K0J8</accession>
<dbReference type="RefSeq" id="WP_231011440.1">
    <property type="nucleotide sequence ID" value="NZ_BAAAEW010000014.1"/>
</dbReference>
<sequence>MKSFLKGLALLVATCCVVWIAVLWRWQAQHRDVGVGDMLLYLGLLPLVVFGLLLALRWALRSASARQAAASVAATAPAASGAAQAVPAAAPAGPTAWCLLGHWQQTPAGDDAAALLAATQAGAPRPSPDRHLRDDEGLPVLSARVAELDEAGMRDELEQLPAGTSQSIQLPLRLVRALACLAPLLDAACAQLQAWPARFALEDAEQRAREPGRVRVLAAWPADWSEAEAAAAQDWLSQRLSQCGEPVLAPVCWVLQASRASGPELMLAADKLLDALARQHRDDLVLVLACHSDLDDSALQRLQRERRLFHSARQPKGLMPGEGAAVLLLAATAEPSLLQDLAPPPQLGRPQALRRDQSVDLPGRTQADQAQRAAEAALAPAGTPPPVATLVSDSDQHTARATELFAVSLAQLPHLDPGSDMRLLGTLTGHLGAAGALVMLGAAAAQVQESQAPVLALSLTDSHWRLATLLSPPLAASL</sequence>
<organism evidence="3 4">
    <name type="scientific">Ideonella azotifigens</name>
    <dbReference type="NCBI Taxonomy" id="513160"/>
    <lineage>
        <taxon>Bacteria</taxon>
        <taxon>Pseudomonadati</taxon>
        <taxon>Pseudomonadota</taxon>
        <taxon>Betaproteobacteria</taxon>
        <taxon>Burkholderiales</taxon>
        <taxon>Sphaerotilaceae</taxon>
        <taxon>Ideonella</taxon>
    </lineage>
</organism>
<keyword evidence="2" id="KW-1133">Transmembrane helix</keyword>
<keyword evidence="4" id="KW-1185">Reference proteome</keyword>
<evidence type="ECO:0000256" key="2">
    <source>
        <dbReference type="SAM" id="Phobius"/>
    </source>
</evidence>
<keyword evidence="2" id="KW-0812">Transmembrane</keyword>
<reference evidence="3 4" key="1">
    <citation type="journal article" date="2019" name="Int. J. Syst. Evol. Microbiol.">
        <title>The Global Catalogue of Microorganisms (GCM) 10K type strain sequencing project: providing services to taxonomists for standard genome sequencing and annotation.</title>
        <authorList>
            <consortium name="The Broad Institute Genomics Platform"/>
            <consortium name="The Broad Institute Genome Sequencing Center for Infectious Disease"/>
            <person name="Wu L."/>
            <person name="Ma J."/>
        </authorList>
    </citation>
    <scope>NUCLEOTIDE SEQUENCE [LARGE SCALE GENOMIC DNA]</scope>
    <source>
        <strain evidence="3 4">JCM 15503</strain>
    </source>
</reference>
<feature type="transmembrane region" description="Helical" evidence="2">
    <location>
        <begin position="7"/>
        <end position="26"/>
    </location>
</feature>
<feature type="transmembrane region" description="Helical" evidence="2">
    <location>
        <begin position="38"/>
        <end position="60"/>
    </location>
</feature>
<feature type="compositionally biased region" description="Low complexity" evidence="1">
    <location>
        <begin position="365"/>
        <end position="381"/>
    </location>
</feature>
<dbReference type="EMBL" id="BAAAEW010000014">
    <property type="protein sequence ID" value="GAA0751253.1"/>
    <property type="molecule type" value="Genomic_DNA"/>
</dbReference>
<gene>
    <name evidence="3" type="ORF">GCM10009107_23790</name>
</gene>
<evidence type="ECO:0000313" key="3">
    <source>
        <dbReference type="EMBL" id="GAA0751253.1"/>
    </source>
</evidence>
<dbReference type="Proteomes" id="UP001500279">
    <property type="component" value="Unassembled WGS sequence"/>
</dbReference>
<proteinExistence type="predicted"/>
<protein>
    <recommendedName>
        <fullName evidence="5">Transmembrane protein</fullName>
    </recommendedName>
</protein>
<keyword evidence="2" id="KW-0472">Membrane</keyword>
<feature type="region of interest" description="Disordered" evidence="1">
    <location>
        <begin position="339"/>
        <end position="386"/>
    </location>
</feature>
<evidence type="ECO:0000256" key="1">
    <source>
        <dbReference type="SAM" id="MobiDB-lite"/>
    </source>
</evidence>
<evidence type="ECO:0008006" key="5">
    <source>
        <dbReference type="Google" id="ProtNLM"/>
    </source>
</evidence>
<name>A0ABN1K0J8_9BURK</name>
<comment type="caution">
    <text evidence="3">The sequence shown here is derived from an EMBL/GenBank/DDBJ whole genome shotgun (WGS) entry which is preliminary data.</text>
</comment>